<sequence>MVCSLKSGRMAALARLLADGSVSQTVAEDIDRQKLTAKYLHRELREADEANLIDEEDMHVFGLRPMADPLYLVCCNACKKPIKSSHYAAHSELCKSLNFKEEIVSEVDGASGQKKLPRKDRKKLLVAQANQATTVREQEKFESLDSDIVTAPESHFDEELQMISLAEAKRNTKCGNETPRINSLKVNPVNMERSETVIPSPTKRVKRTVVESQSCPDAKSPCIASEEVLQCRDIPTRSSGRSEKISKVAIRNQTSDEIYESLVTKDVPAPIATKMYYSQRNHYLRSIISHMYYAESRKEQSSEYFTSEGLQVNSEQTQPSSPSYLYHGQVKNQQREEHSLHLGQTLDQIPAGNSELYMGKSQGFVPAANISSPFPVNNTLEPHTSIGNISNYIPNSYSFAGRTGNPIGTMQQANGRVPVV</sequence>
<evidence type="ECO:0000313" key="2">
    <source>
        <dbReference type="Proteomes" id="UP000594638"/>
    </source>
</evidence>
<organism evidence="1 2">
    <name type="scientific">Olea europaea subsp. europaea</name>
    <dbReference type="NCBI Taxonomy" id="158383"/>
    <lineage>
        <taxon>Eukaryota</taxon>
        <taxon>Viridiplantae</taxon>
        <taxon>Streptophyta</taxon>
        <taxon>Embryophyta</taxon>
        <taxon>Tracheophyta</taxon>
        <taxon>Spermatophyta</taxon>
        <taxon>Magnoliopsida</taxon>
        <taxon>eudicotyledons</taxon>
        <taxon>Gunneridae</taxon>
        <taxon>Pentapetalae</taxon>
        <taxon>asterids</taxon>
        <taxon>lamiids</taxon>
        <taxon>Lamiales</taxon>
        <taxon>Oleaceae</taxon>
        <taxon>Oleeae</taxon>
        <taxon>Olea</taxon>
    </lineage>
</organism>
<dbReference type="AlphaFoldDB" id="A0A8S0U6V2"/>
<dbReference type="Proteomes" id="UP000594638">
    <property type="component" value="Unassembled WGS sequence"/>
</dbReference>
<gene>
    <name evidence="1" type="ORF">OLEA9_A038738</name>
</gene>
<accession>A0A8S0U6V2</accession>
<dbReference type="PANTHER" id="PTHR47805:SF1">
    <property type="entry name" value="SAGA-ASSOCIATED FACTOR 73"/>
    <property type="match status" value="1"/>
</dbReference>
<dbReference type="GO" id="GO:0000124">
    <property type="term" value="C:SAGA complex"/>
    <property type="evidence" value="ECO:0007669"/>
    <property type="project" value="InterPro"/>
</dbReference>
<dbReference type="EMBL" id="CACTIH010007496">
    <property type="protein sequence ID" value="CAA3014624.1"/>
    <property type="molecule type" value="Genomic_DNA"/>
</dbReference>
<protein>
    <recommendedName>
        <fullName evidence="3">SAGA-associated factor 11</fullName>
    </recommendedName>
</protein>
<reference evidence="1 2" key="1">
    <citation type="submission" date="2019-12" db="EMBL/GenBank/DDBJ databases">
        <authorList>
            <person name="Alioto T."/>
            <person name="Alioto T."/>
            <person name="Gomez Garrido J."/>
        </authorList>
    </citation>
    <scope>NUCLEOTIDE SEQUENCE [LARGE SCALE GENOMIC DNA]</scope>
</reference>
<proteinExistence type="predicted"/>
<evidence type="ECO:0008006" key="3">
    <source>
        <dbReference type="Google" id="ProtNLM"/>
    </source>
</evidence>
<dbReference type="PANTHER" id="PTHR47805">
    <property type="entry name" value="SAGA-ASSOCIATED FACTOR 73"/>
    <property type="match status" value="1"/>
</dbReference>
<dbReference type="InterPro" id="IPR037804">
    <property type="entry name" value="SGF73"/>
</dbReference>
<dbReference type="Gramene" id="OE9A038738T1">
    <property type="protein sequence ID" value="OE9A038738C1"/>
    <property type="gene ID" value="OE9A038738"/>
</dbReference>
<name>A0A8S0U6V2_OLEEU</name>
<comment type="caution">
    <text evidence="1">The sequence shown here is derived from an EMBL/GenBank/DDBJ whole genome shotgun (WGS) entry which is preliminary data.</text>
</comment>
<evidence type="ECO:0000313" key="1">
    <source>
        <dbReference type="EMBL" id="CAA3014624.1"/>
    </source>
</evidence>
<dbReference type="OrthoDB" id="870323at2759"/>
<keyword evidence="2" id="KW-1185">Reference proteome</keyword>